<keyword evidence="5" id="KW-1185">Reference proteome</keyword>
<dbReference type="PROSITE" id="PS52050">
    <property type="entry name" value="WYL"/>
    <property type="match status" value="1"/>
</dbReference>
<dbReference type="Gene3D" id="1.10.10.10">
    <property type="entry name" value="Winged helix-like DNA-binding domain superfamily/Winged helix DNA-binding domain"/>
    <property type="match status" value="1"/>
</dbReference>
<keyword evidence="2" id="KW-0804">Transcription</keyword>
<dbReference type="EMBL" id="BAAABU010000007">
    <property type="protein sequence ID" value="GAA0235494.1"/>
    <property type="molecule type" value="Genomic_DNA"/>
</dbReference>
<dbReference type="PIRSF" id="PIRSF016838">
    <property type="entry name" value="PafC"/>
    <property type="match status" value="1"/>
</dbReference>
<dbReference type="InterPro" id="IPR001034">
    <property type="entry name" value="DeoR_HTH"/>
</dbReference>
<dbReference type="InterPro" id="IPR026881">
    <property type="entry name" value="WYL_dom"/>
</dbReference>
<dbReference type="RefSeq" id="WP_343935175.1">
    <property type="nucleotide sequence ID" value="NZ_BAAABU010000007.1"/>
</dbReference>
<dbReference type="InterPro" id="IPR028349">
    <property type="entry name" value="PafC-like"/>
</dbReference>
<sequence length="330" mass="35924">MLETSARLLKLLSLLQVRRDWTGADLAGRLGVDVRTVRRDVDKLRSLGYPVNSVPGVSGGYQLGAGAELPPLLLDDDEAVAVAVGLRTAANGTVAGIEETSVRALAKLEQVLPSRLRRRVNALQEHTVSLTPSVATVDSRTLTAIAGACRDHQRLRFPYAGRDGEASKRHVEPLGLAHTGRRWYLVAWDVDRADWRTFRVDRIAEEPTLGARFVPRDPPDADLASYVSRQLTVAPYTYRAELIMHAPIEEVERRTSKTSVHLEALAGGRTLLTAGSPSLEELGLWIGLIGVDFDVVSPPELAEHLRVLGERFLNAAGGAPATTAAEDRTR</sequence>
<comment type="caution">
    <text evidence="4">The sequence shown here is derived from an EMBL/GenBank/DDBJ whole genome shotgun (WGS) entry which is preliminary data.</text>
</comment>
<feature type="domain" description="HTH deoR-type" evidence="3">
    <location>
        <begin position="4"/>
        <end position="63"/>
    </location>
</feature>
<name>A0ABP3DP01_9PSEU</name>
<accession>A0ABP3DP01</accession>
<proteinExistence type="predicted"/>
<evidence type="ECO:0000259" key="3">
    <source>
        <dbReference type="PROSITE" id="PS51000"/>
    </source>
</evidence>
<dbReference type="PANTHER" id="PTHR34580">
    <property type="match status" value="1"/>
</dbReference>
<organism evidence="4 5">
    <name type="scientific">Saccharothrix mutabilis subsp. mutabilis</name>
    <dbReference type="NCBI Taxonomy" id="66855"/>
    <lineage>
        <taxon>Bacteria</taxon>
        <taxon>Bacillati</taxon>
        <taxon>Actinomycetota</taxon>
        <taxon>Actinomycetes</taxon>
        <taxon>Pseudonocardiales</taxon>
        <taxon>Pseudonocardiaceae</taxon>
        <taxon>Saccharothrix</taxon>
    </lineage>
</organism>
<gene>
    <name evidence="4" type="ORF">GCM10010492_38060</name>
</gene>
<evidence type="ECO:0000256" key="2">
    <source>
        <dbReference type="ARBA" id="ARBA00023163"/>
    </source>
</evidence>
<dbReference type="PANTHER" id="PTHR34580:SF3">
    <property type="entry name" value="PROTEIN PAFB"/>
    <property type="match status" value="1"/>
</dbReference>
<dbReference type="InterPro" id="IPR051534">
    <property type="entry name" value="CBASS_pafABC_assoc_protein"/>
</dbReference>
<dbReference type="InterPro" id="IPR013196">
    <property type="entry name" value="HTH_11"/>
</dbReference>
<evidence type="ECO:0000256" key="1">
    <source>
        <dbReference type="ARBA" id="ARBA00023015"/>
    </source>
</evidence>
<dbReference type="InterPro" id="IPR036390">
    <property type="entry name" value="WH_DNA-bd_sf"/>
</dbReference>
<reference evidence="5" key="1">
    <citation type="journal article" date="2019" name="Int. J. Syst. Evol. Microbiol.">
        <title>The Global Catalogue of Microorganisms (GCM) 10K type strain sequencing project: providing services to taxonomists for standard genome sequencing and annotation.</title>
        <authorList>
            <consortium name="The Broad Institute Genomics Platform"/>
            <consortium name="The Broad Institute Genome Sequencing Center for Infectious Disease"/>
            <person name="Wu L."/>
            <person name="Ma J."/>
        </authorList>
    </citation>
    <scope>NUCLEOTIDE SEQUENCE [LARGE SCALE GENOMIC DNA]</scope>
    <source>
        <strain evidence="5">JCM 3380</strain>
    </source>
</reference>
<keyword evidence="1" id="KW-0805">Transcription regulation</keyword>
<dbReference type="Pfam" id="PF08279">
    <property type="entry name" value="HTH_11"/>
    <property type="match status" value="1"/>
</dbReference>
<dbReference type="SUPFAM" id="SSF46785">
    <property type="entry name" value="Winged helix' DNA-binding domain"/>
    <property type="match status" value="1"/>
</dbReference>
<protein>
    <submittedName>
        <fullName evidence="4">YafY family protein</fullName>
    </submittedName>
</protein>
<dbReference type="PROSITE" id="PS51000">
    <property type="entry name" value="HTH_DEOR_2"/>
    <property type="match status" value="1"/>
</dbReference>
<dbReference type="InterPro" id="IPR036388">
    <property type="entry name" value="WH-like_DNA-bd_sf"/>
</dbReference>
<dbReference type="Proteomes" id="UP001500416">
    <property type="component" value="Unassembled WGS sequence"/>
</dbReference>
<dbReference type="Pfam" id="PF13280">
    <property type="entry name" value="WYL"/>
    <property type="match status" value="1"/>
</dbReference>
<evidence type="ECO:0000313" key="5">
    <source>
        <dbReference type="Proteomes" id="UP001500416"/>
    </source>
</evidence>
<evidence type="ECO:0000313" key="4">
    <source>
        <dbReference type="EMBL" id="GAA0235494.1"/>
    </source>
</evidence>